<accession>M2YDP5</accession>
<dbReference type="GO" id="GO:0042597">
    <property type="term" value="C:periplasmic space"/>
    <property type="evidence" value="ECO:0007669"/>
    <property type="project" value="UniProtKB-SubCell"/>
</dbReference>
<evidence type="ECO:0000313" key="6">
    <source>
        <dbReference type="Proteomes" id="UP000009877"/>
    </source>
</evidence>
<comment type="subcellular location">
    <subcellularLocation>
        <location evidence="1">Periplasm</location>
    </subcellularLocation>
</comment>
<dbReference type="PANTHER" id="PTHR30024:SF47">
    <property type="entry name" value="TAURINE-BINDING PERIPLASMIC PROTEIN"/>
    <property type="match status" value="1"/>
</dbReference>
<reference evidence="5 6" key="1">
    <citation type="journal article" date="2014" name="Genome Announc.">
        <title>Draft Genome Sequence of Kocuria palustris PEL.</title>
        <authorList>
            <person name="Sharma G."/>
            <person name="Khatri I."/>
            <person name="Subramanian S."/>
        </authorList>
    </citation>
    <scope>NUCLEOTIDE SEQUENCE [LARGE SCALE GENOMIC DNA]</scope>
    <source>
        <strain evidence="5 6">PEL</strain>
    </source>
</reference>
<dbReference type="Proteomes" id="UP000009877">
    <property type="component" value="Unassembled WGS sequence"/>
</dbReference>
<dbReference type="InterPro" id="IPR015168">
    <property type="entry name" value="SsuA/THI5"/>
</dbReference>
<keyword evidence="6" id="KW-1185">Reference proteome</keyword>
<protein>
    <recommendedName>
        <fullName evidence="4">SsuA/THI5-like domain-containing protein</fullName>
    </recommendedName>
</protein>
<evidence type="ECO:0000256" key="1">
    <source>
        <dbReference type="ARBA" id="ARBA00004418"/>
    </source>
</evidence>
<comment type="caution">
    <text evidence="5">The sequence shown here is derived from an EMBL/GenBank/DDBJ whole genome shotgun (WGS) entry which is preliminary data.</text>
</comment>
<comment type="similarity">
    <text evidence="2">Belongs to the bacterial solute-binding protein SsuA/TauA family.</text>
</comment>
<sequence length="366" mass="38542">MMISHEERPMTTSIRRGPVVVSLAAVAALLLSGCTAAQTERRLNAEHGGAVAECPWGADESVTGTIDLGYQLLPSGDLIVRDQQVLETCMPNADIRWTQYASGAEVVQGFGGDSLDIATVGSSPAVKALSVPLDLPVEVVWIQDVIGESEALIGAEGITDLEDLRGGSVGVPFGSTAHFSLLALLEQEGLSDDVTVINLSPDALLGAWQSGEIDAAYIWDPTLGELEADGGTRLVSSTQAAEIGAPTFDLSAADSGFAEENPEAMEQWTRAQDWAVQMLQDDPDRAAEILALQMGSGTETVRRQIDGTGYLRAGEQQEQFFSGPLADALIDTGDFLDQQGEIDAPADPQHYRDAVASSAVEEVAGG</sequence>
<dbReference type="Gene3D" id="3.40.190.10">
    <property type="entry name" value="Periplasmic binding protein-like II"/>
    <property type="match status" value="2"/>
</dbReference>
<name>M2YDP5_9MICC</name>
<dbReference type="SUPFAM" id="SSF53850">
    <property type="entry name" value="Periplasmic binding protein-like II"/>
    <property type="match status" value="1"/>
</dbReference>
<evidence type="ECO:0000256" key="2">
    <source>
        <dbReference type="ARBA" id="ARBA00010742"/>
    </source>
</evidence>
<proteinExistence type="inferred from homology"/>
<dbReference type="GO" id="GO:0042918">
    <property type="term" value="P:alkanesulfonate transmembrane transport"/>
    <property type="evidence" value="ECO:0007669"/>
    <property type="project" value="TreeGrafter"/>
</dbReference>
<keyword evidence="3" id="KW-0732">Signal</keyword>
<evidence type="ECO:0000259" key="4">
    <source>
        <dbReference type="Pfam" id="PF09084"/>
    </source>
</evidence>
<organism evidence="5 6">
    <name type="scientific">Kocuria palustris PEL</name>
    <dbReference type="NCBI Taxonomy" id="1236550"/>
    <lineage>
        <taxon>Bacteria</taxon>
        <taxon>Bacillati</taxon>
        <taxon>Actinomycetota</taxon>
        <taxon>Actinomycetes</taxon>
        <taxon>Micrococcales</taxon>
        <taxon>Micrococcaceae</taxon>
        <taxon>Kocuria</taxon>
    </lineage>
</organism>
<feature type="domain" description="SsuA/THI5-like" evidence="4">
    <location>
        <begin position="156"/>
        <end position="286"/>
    </location>
</feature>
<dbReference type="EMBL" id="ANHZ02000009">
    <property type="protein sequence ID" value="EME36744.1"/>
    <property type="molecule type" value="Genomic_DNA"/>
</dbReference>
<dbReference type="AlphaFoldDB" id="M2YDP5"/>
<dbReference type="Pfam" id="PF09084">
    <property type="entry name" value="NMT1"/>
    <property type="match status" value="1"/>
</dbReference>
<gene>
    <name evidence="5" type="ORF">C884_02554</name>
</gene>
<evidence type="ECO:0000256" key="3">
    <source>
        <dbReference type="ARBA" id="ARBA00022729"/>
    </source>
</evidence>
<dbReference type="PANTHER" id="PTHR30024">
    <property type="entry name" value="ALIPHATIC SULFONATES-BINDING PROTEIN-RELATED"/>
    <property type="match status" value="1"/>
</dbReference>
<dbReference type="STRING" id="71999.KPaMU14_00450"/>
<evidence type="ECO:0000313" key="5">
    <source>
        <dbReference type="EMBL" id="EME36744.1"/>
    </source>
</evidence>